<protein>
    <submittedName>
        <fullName evidence="1">Uncharacterized protein</fullName>
    </submittedName>
</protein>
<evidence type="ECO:0000313" key="2">
    <source>
        <dbReference type="Proteomes" id="UP000613266"/>
    </source>
</evidence>
<dbReference type="EMBL" id="JAEDAK010000028">
    <property type="protein sequence ID" value="MBH9579646.1"/>
    <property type="molecule type" value="Genomic_DNA"/>
</dbReference>
<proteinExistence type="predicted"/>
<evidence type="ECO:0000313" key="1">
    <source>
        <dbReference type="EMBL" id="MBH9579646.1"/>
    </source>
</evidence>
<gene>
    <name evidence="1" type="ORF">I7X39_22355</name>
</gene>
<comment type="caution">
    <text evidence="1">The sequence shown here is derived from an EMBL/GenBank/DDBJ whole genome shotgun (WGS) entry which is preliminary data.</text>
</comment>
<sequence>MDTLIARRHLFPLGLAAWLGPARAEDAELRWLVVEAGPQGGGEGPLADETLANRLLREVLWPGLPGWRHQLRVRPAAQLPRELQAAAATCVVGMGAPASDPAPGLLAGPVLRVLPMGAVVRAADAAWWRPHLNWRGELVLAASLSSAEGLAAFKVDRPHGPGIDPVLQQQPAERLRRLQVDGASRIALSMLARQQGVAVAFADPAELRQFERSQPDLAGSLRWLPVQGQPELVARHIACSRNDAGRRAMVQLNALLARTDIREQLQLIYEAQLTTTERERLLMLRSRLGEGFWRV</sequence>
<dbReference type="Proteomes" id="UP000613266">
    <property type="component" value="Unassembled WGS sequence"/>
</dbReference>
<keyword evidence="2" id="KW-1185">Reference proteome</keyword>
<accession>A0A931NIS2</accession>
<name>A0A931NIS2_9BURK</name>
<reference evidence="1" key="1">
    <citation type="submission" date="2020-12" db="EMBL/GenBank/DDBJ databases">
        <title>The genome sequence of Inhella sp. 1Y17.</title>
        <authorList>
            <person name="Liu Y."/>
        </authorList>
    </citation>
    <scope>NUCLEOTIDE SEQUENCE</scope>
    <source>
        <strain evidence="1">1Y17</strain>
    </source>
</reference>
<organism evidence="1 2">
    <name type="scientific">Inhella proteolytica</name>
    <dbReference type="NCBI Taxonomy" id="2795029"/>
    <lineage>
        <taxon>Bacteria</taxon>
        <taxon>Pseudomonadati</taxon>
        <taxon>Pseudomonadota</taxon>
        <taxon>Betaproteobacteria</taxon>
        <taxon>Burkholderiales</taxon>
        <taxon>Sphaerotilaceae</taxon>
        <taxon>Inhella</taxon>
    </lineage>
</organism>
<dbReference type="RefSeq" id="WP_198113594.1">
    <property type="nucleotide sequence ID" value="NZ_JAEDAK010000028.1"/>
</dbReference>
<dbReference type="AlphaFoldDB" id="A0A931NIS2"/>